<accession>A0A938XV14</accession>
<reference evidence="2" key="1">
    <citation type="submission" date="2021-01" db="EMBL/GenBank/DDBJ databases">
        <title>Genomic Encyclopedia of Type Strains, Phase IV (KMG-IV): sequencing the most valuable type-strain genomes for metagenomic binning, comparative biology and taxonomic classification.</title>
        <authorList>
            <person name="Goeker M."/>
        </authorList>
    </citation>
    <scope>NUCLEOTIDE SEQUENCE</scope>
    <source>
        <strain evidence="2">DSM 23230</strain>
    </source>
</reference>
<dbReference type="InterPro" id="IPR043768">
    <property type="entry name" value="DUF5714"/>
</dbReference>
<gene>
    <name evidence="2" type="ORF">JOC47_002240</name>
</gene>
<dbReference type="Pfam" id="PF18978">
    <property type="entry name" value="DUF5714"/>
    <property type="match status" value="1"/>
</dbReference>
<evidence type="ECO:0000313" key="2">
    <source>
        <dbReference type="EMBL" id="MBM7557374.1"/>
    </source>
</evidence>
<dbReference type="EMBL" id="JAFBDQ010000012">
    <property type="protein sequence ID" value="MBM7557374.1"/>
    <property type="molecule type" value="Genomic_DNA"/>
</dbReference>
<protein>
    <recommendedName>
        <fullName evidence="1">DUF5714 domain-containing protein</fullName>
    </recommendedName>
</protein>
<name>A0A938XV14_9FIRM</name>
<proteinExistence type="predicted"/>
<keyword evidence="3" id="KW-1185">Reference proteome</keyword>
<organism evidence="2 3">
    <name type="scientific">Halanaerobacter jeridensis</name>
    <dbReference type="NCBI Taxonomy" id="706427"/>
    <lineage>
        <taxon>Bacteria</taxon>
        <taxon>Bacillati</taxon>
        <taxon>Bacillota</taxon>
        <taxon>Clostridia</taxon>
        <taxon>Halanaerobiales</taxon>
        <taxon>Halobacteroidaceae</taxon>
        <taxon>Halanaerobacter</taxon>
    </lineage>
</organism>
<evidence type="ECO:0000313" key="3">
    <source>
        <dbReference type="Proteomes" id="UP000774000"/>
    </source>
</evidence>
<dbReference type="RefSeq" id="WP_204702130.1">
    <property type="nucleotide sequence ID" value="NZ_JAFBDQ010000012.1"/>
</dbReference>
<sequence length="255" mass="28057">MGCCNKPRKTNDCSAKEERETENCMVCGDELVYKSQPDKKECIYCGTEKAAAVYCLNDHFVCDKCHNQEINSFIEEAALNAKTKDPLEFAERMMAHPNMPFLGGAHHLVVTSALLVALRNFGPITVQGIEKQVTAEDIEEGIRRMKKIPSCSCADYGSCGAGPGVGAVFSILYQATCAKDRERTLTMRATNASLTAIANTGGPGCCKQSVRTAIETGIELLKEQFEIKLPVSRIRNCDFSQRHPHGCKGERCVYF</sequence>
<evidence type="ECO:0000259" key="1">
    <source>
        <dbReference type="Pfam" id="PF18978"/>
    </source>
</evidence>
<comment type="caution">
    <text evidence="2">The sequence shown here is derived from an EMBL/GenBank/DDBJ whole genome shotgun (WGS) entry which is preliminary data.</text>
</comment>
<dbReference type="AlphaFoldDB" id="A0A938XV14"/>
<dbReference type="Proteomes" id="UP000774000">
    <property type="component" value="Unassembled WGS sequence"/>
</dbReference>
<feature type="domain" description="DUF5714" evidence="1">
    <location>
        <begin position="74"/>
        <end position="255"/>
    </location>
</feature>